<feature type="non-terminal residue" evidence="2">
    <location>
        <position position="127"/>
    </location>
</feature>
<evidence type="ECO:0000256" key="1">
    <source>
        <dbReference type="SAM" id="MobiDB-lite"/>
    </source>
</evidence>
<dbReference type="EMBL" id="CADCUF010000094">
    <property type="protein sequence ID" value="CAA9327675.1"/>
    <property type="molecule type" value="Genomic_DNA"/>
</dbReference>
<proteinExistence type="predicted"/>
<accession>A0A6J4LD88</accession>
<reference evidence="2" key="1">
    <citation type="submission" date="2020-02" db="EMBL/GenBank/DDBJ databases">
        <authorList>
            <person name="Meier V. D."/>
        </authorList>
    </citation>
    <scope>NUCLEOTIDE SEQUENCE</scope>
    <source>
        <strain evidence="2">AVDCRST_MAG24</strain>
    </source>
</reference>
<protein>
    <submittedName>
        <fullName evidence="2">Uncharacterized protein</fullName>
    </submittedName>
</protein>
<feature type="compositionally biased region" description="Low complexity" evidence="1">
    <location>
        <begin position="59"/>
        <end position="81"/>
    </location>
</feature>
<gene>
    <name evidence="2" type="ORF">AVDCRST_MAG24-657</name>
</gene>
<feature type="region of interest" description="Disordered" evidence="1">
    <location>
        <begin position="1"/>
        <end position="127"/>
    </location>
</feature>
<feature type="compositionally biased region" description="Basic residues" evidence="1">
    <location>
        <begin position="1"/>
        <end position="10"/>
    </location>
</feature>
<sequence>PSRSRSRVVHRVLPGGRGEAGAPRRRHGLSPGARVRRRLPGHPELLRRGGMPAMRVRRAPGAAAPGRRSRAPTGRPELAAGHRGRRDGGGPAARMGDLDLRGPGRRGPRPSEARGGRSSAGRDHRPV</sequence>
<name>A0A6J4LD88_9ACTN</name>
<feature type="non-terminal residue" evidence="2">
    <location>
        <position position="1"/>
    </location>
</feature>
<feature type="compositionally biased region" description="Basic and acidic residues" evidence="1">
    <location>
        <begin position="109"/>
        <end position="127"/>
    </location>
</feature>
<dbReference type="AlphaFoldDB" id="A0A6J4LD88"/>
<feature type="compositionally biased region" description="Basic residues" evidence="1">
    <location>
        <begin position="23"/>
        <end position="40"/>
    </location>
</feature>
<organism evidence="2">
    <name type="scientific">uncultured Nocardioidaceae bacterium</name>
    <dbReference type="NCBI Taxonomy" id="253824"/>
    <lineage>
        <taxon>Bacteria</taxon>
        <taxon>Bacillati</taxon>
        <taxon>Actinomycetota</taxon>
        <taxon>Actinomycetes</taxon>
        <taxon>Propionibacteriales</taxon>
        <taxon>Nocardioidaceae</taxon>
        <taxon>environmental samples</taxon>
    </lineage>
</organism>
<evidence type="ECO:0000313" key="2">
    <source>
        <dbReference type="EMBL" id="CAA9327675.1"/>
    </source>
</evidence>